<feature type="compositionally biased region" description="Low complexity" evidence="4">
    <location>
        <begin position="836"/>
        <end position="857"/>
    </location>
</feature>
<dbReference type="Proteomes" id="UP001085076">
    <property type="component" value="Miscellaneous, Linkage group lg09"/>
</dbReference>
<feature type="compositionally biased region" description="Pro residues" evidence="4">
    <location>
        <begin position="777"/>
        <end position="786"/>
    </location>
</feature>
<dbReference type="SMART" id="SM00498">
    <property type="entry name" value="FH2"/>
    <property type="match status" value="1"/>
</dbReference>
<dbReference type="Pfam" id="PF10409">
    <property type="entry name" value="PTEN_C2"/>
    <property type="match status" value="1"/>
</dbReference>
<evidence type="ECO:0000259" key="6">
    <source>
        <dbReference type="PROSITE" id="PS51444"/>
    </source>
</evidence>
<feature type="compositionally biased region" description="Pro residues" evidence="4">
    <location>
        <begin position="484"/>
        <end position="495"/>
    </location>
</feature>
<feature type="compositionally biased region" description="Pro residues" evidence="4">
    <location>
        <begin position="400"/>
        <end position="411"/>
    </location>
</feature>
<evidence type="ECO:0000313" key="7">
    <source>
        <dbReference type="EMBL" id="KAJ0963461.1"/>
    </source>
</evidence>
<dbReference type="InterPro" id="IPR035892">
    <property type="entry name" value="C2_domain_sf"/>
</dbReference>
<dbReference type="SUPFAM" id="SSF101447">
    <property type="entry name" value="Formin homology 2 domain (FH2 domain)"/>
    <property type="match status" value="1"/>
</dbReference>
<dbReference type="InterPro" id="IPR042201">
    <property type="entry name" value="FH2_Formin_sf"/>
</dbReference>
<evidence type="ECO:0000256" key="3">
    <source>
        <dbReference type="RuleBase" id="RU361260"/>
    </source>
</evidence>
<dbReference type="Pfam" id="PF02181">
    <property type="entry name" value="FH2"/>
    <property type="match status" value="1"/>
</dbReference>
<dbReference type="SMART" id="SM01326">
    <property type="entry name" value="PTEN_C2"/>
    <property type="match status" value="1"/>
</dbReference>
<sequence>MIAVFDCCFSTEILGEYEYKDYLRGIVAELQDYFPDATFVVFDFSEGDNRSLISEILSNYNIQVVEYPCQYEGSPLLPIDTICQFLMSSERLLSPTGQQNVLLMHCERGGWPVLAFVLAGLLLYRKQYNGEQKTLEMVYKQAPEELLHLLSPVDPQPSHLRYLQYISELGNGLERPAQGLLTLECVILRVIPDFDGGGCRPVVRVYGQDPEASDFESAKVLFSTPRTKEHVQLYGQAESKLIEINVHCRVQGDVILECIHVDEALEHEKVMFRVMFNTAFVKSNALLLKHDEIDVAWNAKDLFGEDFEAEVTKTIPPAPPLPPPPAPFSDKSLYSSLNTHHPLPPLVKVIDQSTLHATPPSLSPPTSITIKSIPHPSPLELQLEASSTIPHLPGSRTQGIPPPPPPPPPPFRHLASVSVRLSSSLLSPSKDPTLLSPPCSIVSHVVSLVPSPTPLPICTEVLNPNPPSLPNYRVASHSSTHYQAPPPPPPPPPLPIAYGKTPSPSLPRACGRSEHNVASPPPTSKVLESPPFSPPFSEHGGPPLPPHPLGGLKISLSSPSGCRGPPPPPPPPPTHQNGSPLVPSFFGEVRVAPPLSLRGHGGPSSPPPPLPPLSPSPPSPPIKQYGGPSSSSFPHIQHEGLPSPHPLSTRHEHISCSPPRPPPPPSSPFVLSGRDEGSSPHFLGKLGSLPPPLSSPLPDDCRRPLSLPSFSTGHEVPPPPPLPHGFGSPPLLPSLPSGHVGPSSLPPLPNRCRGPSPPPPPPPPPPLPSRLGGPSLPASPPPPPLFPSRCKGPPLPPPPPPFPSRLGRPPLPPSPPSLPGRCEGPPLPPSPPLRPSLPSGRESPPLPSLPLRGCRGPSPSPPPPPPPPPPLPPSSSHGEPSLPSPSPCGYGGLPAPLPPLSGRGGPPTPPPPPARHGGPPTPPPPPDGRGGPPLPPPPPGGRGGPPLPPPPPGGRGGPPLPPPLPGGRGGPPPPPPSFGSSTPIPPPPGVPGAPPPPGVPGAPPPPLSGLVSSQANKKGSTPSPLVVGRGHGLARPASTGAIASPRKSPLKPLHWVKVTRAMQGSLWAELQKQGDAQSNSEFDVSELEKLFPAVVPKSNDGSKSEGRHKSVGSKSDRVHLIDLRRANNTEIMLTKVKMPLPDMMAAALAMDDSILDVDQVENLIKFCPTKEEMELLKNYNGNKEILGKCEQFFLELMKVPRMESKLRVFSFKIQFSAQISDVRKYLNIVNSACEEIRNSSKLKEVMKKILYLGNTLNQGTARGSAVGFRLDSLLKLIDTRATNNRMTLMHYLCKVLATRSPNLLDFHEDLISLEAASKVQLKVLAEEMQATVKGLEKVELEQAASENDGPVSEVFRKTLKEFIAVSGAEVRALTSSYSSVGKNADALALYFGEDPARCPFEQVITTLLNFVRMFRKAHEENCKQAELDKKKAQKEAEMDKSKPVEPV</sequence>
<feature type="compositionally biased region" description="Basic and acidic residues" evidence="4">
    <location>
        <begin position="1100"/>
        <end position="1114"/>
    </location>
</feature>
<dbReference type="OrthoDB" id="512325at2759"/>
<keyword evidence="8" id="KW-1185">Reference proteome</keyword>
<dbReference type="GO" id="GO:0004721">
    <property type="term" value="F:phosphoprotein phosphatase activity"/>
    <property type="evidence" value="ECO:0007669"/>
    <property type="project" value="UniProtKB-KW"/>
</dbReference>
<protein>
    <recommendedName>
        <fullName evidence="3">Formin-like protein</fullName>
    </recommendedName>
</protein>
<dbReference type="InterPro" id="IPR015425">
    <property type="entry name" value="FH2_Formin"/>
</dbReference>
<gene>
    <name evidence="7" type="ORF">J5N97_028583</name>
</gene>
<evidence type="ECO:0000313" key="8">
    <source>
        <dbReference type="Proteomes" id="UP001085076"/>
    </source>
</evidence>
<reference evidence="7" key="1">
    <citation type="submission" date="2021-03" db="EMBL/GenBank/DDBJ databases">
        <authorList>
            <person name="Li Z."/>
            <person name="Yang C."/>
        </authorList>
    </citation>
    <scope>NUCLEOTIDE SEQUENCE</scope>
    <source>
        <strain evidence="7">Dzin_1.0</strain>
        <tissue evidence="7">Leaf</tissue>
    </source>
</reference>
<dbReference type="SUPFAM" id="SSF52799">
    <property type="entry name" value="(Phosphotyrosine protein) phosphatases II"/>
    <property type="match status" value="1"/>
</dbReference>
<feature type="compositionally biased region" description="Pro residues" evidence="4">
    <location>
        <begin position="825"/>
        <end position="835"/>
    </location>
</feature>
<evidence type="ECO:0000259" key="5">
    <source>
        <dbReference type="PROSITE" id="PS51182"/>
    </source>
</evidence>
<dbReference type="Gene3D" id="3.90.190.10">
    <property type="entry name" value="Protein tyrosine phosphatase superfamily"/>
    <property type="match status" value="1"/>
</dbReference>
<feature type="domain" description="FH2" evidence="6">
    <location>
        <begin position="1040"/>
        <end position="1440"/>
    </location>
</feature>
<dbReference type="InterPro" id="IPR051144">
    <property type="entry name" value="Formin_homology_domain"/>
</dbReference>
<dbReference type="Gene3D" id="2.60.40.1110">
    <property type="match status" value="1"/>
</dbReference>
<feature type="region of interest" description="Disordered" evidence="4">
    <location>
        <begin position="469"/>
        <end position="1047"/>
    </location>
</feature>
<feature type="region of interest" description="Disordered" evidence="4">
    <location>
        <begin position="1093"/>
        <end position="1114"/>
    </location>
</feature>
<dbReference type="InterPro" id="IPR029021">
    <property type="entry name" value="Prot-tyrosine_phosphatase-like"/>
</dbReference>
<feature type="compositionally biased region" description="Pro residues" evidence="4">
    <location>
        <begin position="564"/>
        <end position="574"/>
    </location>
</feature>
<dbReference type="PROSITE" id="PS51182">
    <property type="entry name" value="C2_TENSIN"/>
    <property type="match status" value="1"/>
</dbReference>
<dbReference type="PANTHER" id="PTHR45733">
    <property type="entry name" value="FORMIN-J"/>
    <property type="match status" value="1"/>
</dbReference>
<dbReference type="Gene3D" id="1.20.58.2220">
    <property type="entry name" value="Formin, FH2 domain"/>
    <property type="match status" value="1"/>
</dbReference>
<evidence type="ECO:0000256" key="1">
    <source>
        <dbReference type="ARBA" id="ARBA00006468"/>
    </source>
</evidence>
<keyword evidence="2" id="KW-0904">Protein phosphatase</keyword>
<organism evidence="7 8">
    <name type="scientific">Dioscorea zingiberensis</name>
    <dbReference type="NCBI Taxonomy" id="325984"/>
    <lineage>
        <taxon>Eukaryota</taxon>
        <taxon>Viridiplantae</taxon>
        <taxon>Streptophyta</taxon>
        <taxon>Embryophyta</taxon>
        <taxon>Tracheophyta</taxon>
        <taxon>Spermatophyta</taxon>
        <taxon>Magnoliopsida</taxon>
        <taxon>Liliopsida</taxon>
        <taxon>Dioscoreales</taxon>
        <taxon>Dioscoreaceae</taxon>
        <taxon>Dioscorea</taxon>
    </lineage>
</organism>
<dbReference type="SUPFAM" id="SSF49562">
    <property type="entry name" value="C2 domain (Calcium/lipid-binding domain, CaLB)"/>
    <property type="match status" value="1"/>
</dbReference>
<name>A0A9D5BZB6_9LILI</name>
<feature type="compositionally biased region" description="Low complexity" evidence="4">
    <location>
        <begin position="724"/>
        <end position="743"/>
    </location>
</feature>
<comment type="caution">
    <text evidence="7">The sequence shown here is derived from an EMBL/GenBank/DDBJ whole genome shotgun (WGS) entry which is preliminary data.</text>
</comment>
<evidence type="ECO:0000256" key="2">
    <source>
        <dbReference type="ARBA" id="ARBA00022912"/>
    </source>
</evidence>
<comment type="similarity">
    <text evidence="1">Belongs to the formin-like family. Class-II subfamily.</text>
</comment>
<dbReference type="EMBL" id="JAGGNH010000009">
    <property type="protein sequence ID" value="KAJ0963461.1"/>
    <property type="molecule type" value="Genomic_DNA"/>
</dbReference>
<dbReference type="InterPro" id="IPR014020">
    <property type="entry name" value="Tensin_C2-dom"/>
</dbReference>
<feature type="compositionally biased region" description="Pro residues" evidence="4">
    <location>
        <begin position="658"/>
        <end position="667"/>
    </location>
</feature>
<feature type="domain" description="C2 tensin-type" evidence="5">
    <location>
        <begin position="178"/>
        <end position="316"/>
    </location>
</feature>
<dbReference type="PANTHER" id="PTHR45733:SF9">
    <property type="entry name" value="FORMIN-LIKE PROTEIN 12"/>
    <property type="match status" value="1"/>
</dbReference>
<feature type="compositionally biased region" description="Pro residues" evidence="4">
    <location>
        <begin position="906"/>
        <end position="1007"/>
    </location>
</feature>
<feature type="region of interest" description="Disordered" evidence="4">
    <location>
        <begin position="1423"/>
        <end position="1447"/>
    </location>
</feature>
<feature type="compositionally biased region" description="Pro residues" evidence="4">
    <location>
        <begin position="793"/>
        <end position="818"/>
    </location>
</feature>
<reference evidence="7" key="2">
    <citation type="journal article" date="2022" name="Hortic Res">
        <title>The genome of Dioscorea zingiberensis sheds light on the biosynthesis, origin and evolution of the medicinally important diosgenin saponins.</title>
        <authorList>
            <person name="Li Y."/>
            <person name="Tan C."/>
            <person name="Li Z."/>
            <person name="Guo J."/>
            <person name="Li S."/>
            <person name="Chen X."/>
            <person name="Wang C."/>
            <person name="Dai X."/>
            <person name="Yang H."/>
            <person name="Song W."/>
            <person name="Hou L."/>
            <person name="Xu J."/>
            <person name="Tong Z."/>
            <person name="Xu A."/>
            <person name="Yuan X."/>
            <person name="Wang W."/>
            <person name="Yang Q."/>
            <person name="Chen L."/>
            <person name="Sun Z."/>
            <person name="Wang K."/>
            <person name="Pan B."/>
            <person name="Chen J."/>
            <person name="Bao Y."/>
            <person name="Liu F."/>
            <person name="Qi X."/>
            <person name="Gang D.R."/>
            <person name="Wen J."/>
            <person name="Li J."/>
        </authorList>
    </citation>
    <scope>NUCLEOTIDE SEQUENCE</scope>
    <source>
        <strain evidence="7">Dzin_1.0</strain>
    </source>
</reference>
<feature type="region of interest" description="Disordered" evidence="4">
    <location>
        <begin position="389"/>
        <end position="412"/>
    </location>
</feature>
<dbReference type="PROSITE" id="PS51444">
    <property type="entry name" value="FH2"/>
    <property type="match status" value="1"/>
</dbReference>
<evidence type="ECO:0000256" key="4">
    <source>
        <dbReference type="SAM" id="MobiDB-lite"/>
    </source>
</evidence>
<proteinExistence type="inferred from homology"/>
<feature type="compositionally biased region" description="Pro residues" evidence="4">
    <location>
        <begin position="858"/>
        <end position="873"/>
    </location>
</feature>
<feature type="compositionally biased region" description="Polar residues" evidence="4">
    <location>
        <begin position="1013"/>
        <end position="1023"/>
    </location>
</feature>
<feature type="compositionally biased region" description="Pro residues" evidence="4">
    <location>
        <begin position="604"/>
        <end position="621"/>
    </location>
</feature>
<keyword evidence="2" id="KW-0378">Hydrolase</keyword>
<accession>A0A9D5BZB6</accession>
<feature type="compositionally biased region" description="Pro residues" evidence="4">
    <location>
        <begin position="744"/>
        <end position="768"/>
    </location>
</feature>